<evidence type="ECO:0000313" key="2">
    <source>
        <dbReference type="Proteomes" id="UP001556170"/>
    </source>
</evidence>
<evidence type="ECO:0000313" key="1">
    <source>
        <dbReference type="EMBL" id="MEW9625164.1"/>
    </source>
</evidence>
<dbReference type="EMBL" id="JBFOHL010000011">
    <property type="protein sequence ID" value="MEW9625164.1"/>
    <property type="molecule type" value="Genomic_DNA"/>
</dbReference>
<name>A0ABV3QRP7_9GAMM</name>
<organism evidence="1 2">
    <name type="scientific">Rhodanobacter geophilus</name>
    <dbReference type="NCBI Taxonomy" id="3162488"/>
    <lineage>
        <taxon>Bacteria</taxon>
        <taxon>Pseudomonadati</taxon>
        <taxon>Pseudomonadota</taxon>
        <taxon>Gammaproteobacteria</taxon>
        <taxon>Lysobacterales</taxon>
        <taxon>Rhodanobacteraceae</taxon>
        <taxon>Rhodanobacter</taxon>
    </lineage>
</organism>
<dbReference type="Proteomes" id="UP001556170">
    <property type="component" value="Unassembled WGS sequence"/>
</dbReference>
<evidence type="ECO:0008006" key="3">
    <source>
        <dbReference type="Google" id="ProtNLM"/>
    </source>
</evidence>
<reference evidence="1 2" key="1">
    <citation type="submission" date="2024-06" db="EMBL/GenBank/DDBJ databases">
        <authorList>
            <person name="Woo H."/>
        </authorList>
    </citation>
    <scope>NUCLEOTIDE SEQUENCE [LARGE SCALE GENOMIC DNA]</scope>
    <source>
        <strain evidence="1 2">S2-g</strain>
    </source>
</reference>
<gene>
    <name evidence="1" type="ORF">ABQJ56_13120</name>
</gene>
<keyword evidence="2" id="KW-1185">Reference proteome</keyword>
<sequence>MAAWQRAHPVEQQVTLQGDTAILSFVSSAPATKGELHSSGVFVYLVGRWHALYSAHTELGEG</sequence>
<accession>A0ABV3QRP7</accession>
<proteinExistence type="predicted"/>
<comment type="caution">
    <text evidence="1">The sequence shown here is derived from an EMBL/GenBank/DDBJ whole genome shotgun (WGS) entry which is preliminary data.</text>
</comment>
<protein>
    <recommendedName>
        <fullName evidence="3">DUF4440 domain-containing protein</fullName>
    </recommendedName>
</protein>
<dbReference type="RefSeq" id="WP_367845454.1">
    <property type="nucleotide sequence ID" value="NZ_JBFOHL010000011.1"/>
</dbReference>